<dbReference type="GO" id="GO:0000455">
    <property type="term" value="P:enzyme-directed rRNA pseudouridine synthesis"/>
    <property type="evidence" value="ECO:0007669"/>
    <property type="project" value="TreeGrafter"/>
</dbReference>
<evidence type="ECO:0000256" key="1">
    <source>
        <dbReference type="ARBA" id="ARBA00000073"/>
    </source>
</evidence>
<dbReference type="OrthoDB" id="9807829at2"/>
<protein>
    <recommendedName>
        <fullName evidence="5">Pseudouridine synthase</fullName>
        <ecNumber evidence="5">5.4.99.-</ecNumber>
    </recommendedName>
</protein>
<proteinExistence type="inferred from homology"/>
<dbReference type="PROSITE" id="PS01129">
    <property type="entry name" value="PSI_RLU"/>
    <property type="match status" value="1"/>
</dbReference>
<dbReference type="GO" id="GO:0003723">
    <property type="term" value="F:RNA binding"/>
    <property type="evidence" value="ECO:0007669"/>
    <property type="project" value="UniProtKB-KW"/>
</dbReference>
<keyword evidence="5" id="KW-0413">Isomerase</keyword>
<accession>A0A1M6BW16</accession>
<reference evidence="8" key="1">
    <citation type="submission" date="2016-11" db="EMBL/GenBank/DDBJ databases">
        <authorList>
            <person name="Varghese N."/>
            <person name="Submissions S."/>
        </authorList>
    </citation>
    <scope>NUCLEOTIDE SEQUENCE [LARGE SCALE GENOMIC DNA]</scope>
    <source>
        <strain evidence="8">DSM 15449</strain>
    </source>
</reference>
<dbReference type="PANTHER" id="PTHR21600">
    <property type="entry name" value="MITOCHONDRIAL RNA PSEUDOURIDINE SYNTHASE"/>
    <property type="match status" value="1"/>
</dbReference>
<keyword evidence="4" id="KW-0694">RNA-binding</keyword>
<sequence length="304" mass="33907">MKSYNAYPIDEEHQGLTIEVYLKQVQKYSGRKIQKLTRLKGILLNKKPVFLQKKVKTGDILRVLSLEDSSYGVEPESGPIEVLYEDSYLIVLNKPSGLLVHPAGQTSRGTLSNYLAHYYQQQGAICTVRPIHRLDRETSGCVVFAKDSHTQALLDGLLKEGILKRTYQAVVHGLMDPPAGTINAPIGSHPTKPNRRAVNPKGDQAVTHYKTIRSFSEASLLELTLATGRTHQIRVHLTHVGHPIIGDRMYGKGSPFITGQALHASFLHFPHPVEEREIAVEAPFPADFLRVLENHFSCNHEPDS</sequence>
<dbReference type="Proteomes" id="UP000183954">
    <property type="component" value="Unassembled WGS sequence"/>
</dbReference>
<gene>
    <name evidence="7" type="ORF">SAMN02746098_04249</name>
</gene>
<evidence type="ECO:0000256" key="5">
    <source>
        <dbReference type="RuleBase" id="RU362028"/>
    </source>
</evidence>
<evidence type="ECO:0000259" key="6">
    <source>
        <dbReference type="Pfam" id="PF00849"/>
    </source>
</evidence>
<dbReference type="CDD" id="cd02869">
    <property type="entry name" value="PseudoU_synth_RluA_like"/>
    <property type="match status" value="1"/>
</dbReference>
<name>A0A1M6BW16_9FIRM</name>
<dbReference type="InterPro" id="IPR006225">
    <property type="entry name" value="PsdUridine_synth_RluC/D"/>
</dbReference>
<dbReference type="AlphaFoldDB" id="A0A1M6BW16"/>
<dbReference type="STRING" id="1121420.SAMN02746098_04249"/>
<dbReference type="NCBIfam" id="TIGR00005">
    <property type="entry name" value="rluA_subfam"/>
    <property type="match status" value="1"/>
</dbReference>
<evidence type="ECO:0000313" key="7">
    <source>
        <dbReference type="EMBL" id="SHI52813.1"/>
    </source>
</evidence>
<dbReference type="EMBL" id="FQXJ01000019">
    <property type="protein sequence ID" value="SHI52813.1"/>
    <property type="molecule type" value="Genomic_DNA"/>
</dbReference>
<evidence type="ECO:0000256" key="2">
    <source>
        <dbReference type="ARBA" id="ARBA00010876"/>
    </source>
</evidence>
<comment type="catalytic activity">
    <reaction evidence="1 5">
        <text>a uridine in RNA = a pseudouridine in RNA</text>
        <dbReference type="Rhea" id="RHEA:48348"/>
        <dbReference type="Rhea" id="RHEA-COMP:12068"/>
        <dbReference type="Rhea" id="RHEA-COMP:12069"/>
        <dbReference type="ChEBI" id="CHEBI:65314"/>
        <dbReference type="ChEBI" id="CHEBI:65315"/>
    </reaction>
</comment>
<dbReference type="Gene3D" id="3.30.2350.10">
    <property type="entry name" value="Pseudouridine synthase"/>
    <property type="match status" value="1"/>
</dbReference>
<dbReference type="InterPro" id="IPR006145">
    <property type="entry name" value="PsdUridine_synth_RsuA/RluA"/>
</dbReference>
<dbReference type="Pfam" id="PF00849">
    <property type="entry name" value="PseudoU_synth_2"/>
    <property type="match status" value="1"/>
</dbReference>
<dbReference type="PROSITE" id="PS50889">
    <property type="entry name" value="S4"/>
    <property type="match status" value="1"/>
</dbReference>
<keyword evidence="8" id="KW-1185">Reference proteome</keyword>
<evidence type="ECO:0000313" key="8">
    <source>
        <dbReference type="Proteomes" id="UP000183954"/>
    </source>
</evidence>
<dbReference type="RefSeq" id="WP_073031983.1">
    <property type="nucleotide sequence ID" value="NZ_FQXJ01000019.1"/>
</dbReference>
<dbReference type="GO" id="GO:0009982">
    <property type="term" value="F:pseudouridine synthase activity"/>
    <property type="evidence" value="ECO:0007669"/>
    <property type="project" value="InterPro"/>
</dbReference>
<dbReference type="InterPro" id="IPR006224">
    <property type="entry name" value="PsdUridine_synth_RluA-like_CS"/>
</dbReference>
<dbReference type="GO" id="GO:0140098">
    <property type="term" value="F:catalytic activity, acting on RNA"/>
    <property type="evidence" value="ECO:0007669"/>
    <property type="project" value="UniProtKB-ARBA"/>
</dbReference>
<organism evidence="7 8">
    <name type="scientific">Desulfosporosinus lacus DSM 15449</name>
    <dbReference type="NCBI Taxonomy" id="1121420"/>
    <lineage>
        <taxon>Bacteria</taxon>
        <taxon>Bacillati</taxon>
        <taxon>Bacillota</taxon>
        <taxon>Clostridia</taxon>
        <taxon>Eubacteriales</taxon>
        <taxon>Desulfitobacteriaceae</taxon>
        <taxon>Desulfosporosinus</taxon>
    </lineage>
</organism>
<comment type="function">
    <text evidence="5">Responsible for synthesis of pseudouridine from uracil.</text>
</comment>
<evidence type="ECO:0000256" key="4">
    <source>
        <dbReference type="PROSITE-ProRule" id="PRU00182"/>
    </source>
</evidence>
<dbReference type="InterPro" id="IPR020103">
    <property type="entry name" value="PsdUridine_synth_cat_dom_sf"/>
</dbReference>
<dbReference type="InterPro" id="IPR050188">
    <property type="entry name" value="RluA_PseudoU_synthase"/>
</dbReference>
<dbReference type="EC" id="5.4.99.-" evidence="5"/>
<feature type="active site" evidence="3">
    <location>
        <position position="135"/>
    </location>
</feature>
<evidence type="ECO:0000256" key="3">
    <source>
        <dbReference type="PIRSR" id="PIRSR606225-1"/>
    </source>
</evidence>
<comment type="similarity">
    <text evidence="2 5">Belongs to the pseudouridine synthase RluA family.</text>
</comment>
<dbReference type="SUPFAM" id="SSF55120">
    <property type="entry name" value="Pseudouridine synthase"/>
    <property type="match status" value="1"/>
</dbReference>
<feature type="domain" description="Pseudouridine synthase RsuA/RluA-like" evidence="6">
    <location>
        <begin position="88"/>
        <end position="239"/>
    </location>
</feature>
<dbReference type="PANTHER" id="PTHR21600:SF71">
    <property type="entry name" value="PSEUDOURIDINE SYNTHASE"/>
    <property type="match status" value="1"/>
</dbReference>